<dbReference type="PANTHER" id="PTHR33336">
    <property type="entry name" value="QUINOL MONOOXYGENASE YGIN-RELATED"/>
    <property type="match status" value="1"/>
</dbReference>
<gene>
    <name evidence="2" type="ORF">DT23_16585</name>
</gene>
<dbReference type="eggNOG" id="COG1359">
    <property type="taxonomic scope" value="Bacteria"/>
</dbReference>
<keyword evidence="3" id="KW-1185">Reference proteome</keyword>
<dbReference type="PANTHER" id="PTHR33336:SF1">
    <property type="entry name" value="(4S)-4-HYDROXY-5-PHOSPHONOOXYPENTANE-2,3-DIONE ISOMERASE"/>
    <property type="match status" value="1"/>
</dbReference>
<dbReference type="SUPFAM" id="SSF54909">
    <property type="entry name" value="Dimeric alpha+beta barrel"/>
    <property type="match status" value="1"/>
</dbReference>
<proteinExistence type="predicted"/>
<organism evidence="2 3">
    <name type="scientific">Thioclava indica</name>
    <dbReference type="NCBI Taxonomy" id="1353528"/>
    <lineage>
        <taxon>Bacteria</taxon>
        <taxon>Pseudomonadati</taxon>
        <taxon>Pseudomonadota</taxon>
        <taxon>Alphaproteobacteria</taxon>
        <taxon>Rhodobacterales</taxon>
        <taxon>Paracoccaceae</taxon>
        <taxon>Thioclava</taxon>
    </lineage>
</organism>
<comment type="caution">
    <text evidence="2">The sequence shown here is derived from an EMBL/GenBank/DDBJ whole genome shotgun (WGS) entry which is preliminary data.</text>
</comment>
<dbReference type="PROSITE" id="PS51725">
    <property type="entry name" value="ABM"/>
    <property type="match status" value="1"/>
</dbReference>
<dbReference type="RefSeq" id="WP_051697250.1">
    <property type="nucleotide sequence ID" value="NZ_AUNB01000035.1"/>
</dbReference>
<evidence type="ECO:0000313" key="2">
    <source>
        <dbReference type="EMBL" id="KEO58364.1"/>
    </source>
</evidence>
<dbReference type="InterPro" id="IPR011008">
    <property type="entry name" value="Dimeric_a/b-barrel"/>
</dbReference>
<accession>A0A074JPF7</accession>
<name>A0A074JPF7_9RHOB</name>
<reference evidence="2 3" key="1">
    <citation type="journal article" date="2015" name="Antonie Van Leeuwenhoek">
        <title>Thioclava indica sp. nov., isolated from surface seawater of the Indian Ocean.</title>
        <authorList>
            <person name="Liu Y."/>
            <person name="Lai Q."/>
            <person name="Du J."/>
            <person name="Xu H."/>
            <person name="Jiang L."/>
            <person name="Shao Z."/>
        </authorList>
    </citation>
    <scope>NUCLEOTIDE SEQUENCE [LARGE SCALE GENOMIC DNA]</scope>
    <source>
        <strain evidence="2 3">DT23-4</strain>
    </source>
</reference>
<dbReference type="Gene3D" id="3.30.70.100">
    <property type="match status" value="1"/>
</dbReference>
<dbReference type="OrthoDB" id="9812754at2"/>
<feature type="domain" description="ABM" evidence="1">
    <location>
        <begin position="2"/>
        <end position="94"/>
    </location>
</feature>
<dbReference type="EMBL" id="AUNB01000035">
    <property type="protein sequence ID" value="KEO58364.1"/>
    <property type="molecule type" value="Genomic_DNA"/>
</dbReference>
<dbReference type="InterPro" id="IPR007138">
    <property type="entry name" value="ABM_dom"/>
</dbReference>
<sequence>MFVITVTFTIHPGQMSRFMPLMRAQARQSLEREEGCLRFDVCTETKSDPARVFLYEVYCDAAAFEQHLASAHFQQFDSAVAPFVQAKEVQSWELSPSGQASVSVL</sequence>
<dbReference type="Proteomes" id="UP000027471">
    <property type="component" value="Unassembled WGS sequence"/>
</dbReference>
<dbReference type="Pfam" id="PF03992">
    <property type="entry name" value="ABM"/>
    <property type="match status" value="1"/>
</dbReference>
<evidence type="ECO:0000259" key="1">
    <source>
        <dbReference type="PROSITE" id="PS51725"/>
    </source>
</evidence>
<evidence type="ECO:0000313" key="3">
    <source>
        <dbReference type="Proteomes" id="UP000027471"/>
    </source>
</evidence>
<dbReference type="GO" id="GO:0016491">
    <property type="term" value="F:oxidoreductase activity"/>
    <property type="evidence" value="ECO:0007669"/>
    <property type="project" value="TreeGrafter"/>
</dbReference>
<dbReference type="STRING" id="1353528.DT23_16585"/>
<dbReference type="AlphaFoldDB" id="A0A074JPF7"/>
<dbReference type="InterPro" id="IPR050744">
    <property type="entry name" value="AI-2_Isomerase_LsrG"/>
</dbReference>
<protein>
    <recommendedName>
        <fullName evidence="1">ABM domain-containing protein</fullName>
    </recommendedName>
</protein>
<dbReference type="GO" id="GO:0005829">
    <property type="term" value="C:cytosol"/>
    <property type="evidence" value="ECO:0007669"/>
    <property type="project" value="TreeGrafter"/>
</dbReference>